<keyword evidence="2" id="KW-1185">Reference proteome</keyword>
<dbReference type="Gene3D" id="3.40.50.11350">
    <property type="match status" value="1"/>
</dbReference>
<organism evidence="1 2">
    <name type="scientific">Oikopleura dioica</name>
    <name type="common">Tunicate</name>
    <dbReference type="NCBI Taxonomy" id="34765"/>
    <lineage>
        <taxon>Eukaryota</taxon>
        <taxon>Metazoa</taxon>
        <taxon>Chordata</taxon>
        <taxon>Tunicata</taxon>
        <taxon>Appendicularia</taxon>
        <taxon>Copelata</taxon>
        <taxon>Oikopleuridae</taxon>
        <taxon>Oikopleura</taxon>
    </lineage>
</organism>
<evidence type="ECO:0000313" key="2">
    <source>
        <dbReference type="Proteomes" id="UP001158576"/>
    </source>
</evidence>
<protein>
    <submittedName>
        <fullName evidence="1">Oidioi.mRNA.OKI2018_I69.chr2.g4174.t1.cds</fullName>
    </submittedName>
</protein>
<evidence type="ECO:0000313" key="1">
    <source>
        <dbReference type="EMBL" id="CAG5109659.1"/>
    </source>
</evidence>
<dbReference type="Proteomes" id="UP001158576">
    <property type="component" value="Chromosome 2"/>
</dbReference>
<reference evidence="1 2" key="1">
    <citation type="submission" date="2021-04" db="EMBL/GenBank/DDBJ databases">
        <authorList>
            <person name="Bliznina A."/>
        </authorList>
    </citation>
    <scope>NUCLEOTIDE SEQUENCE [LARGE SCALE GENOMIC DNA]</scope>
</reference>
<sequence length="182" mass="21327">MPGKTLLFHWRYDKWDYLNNPGVHDKKNSSMKFIDQIRNDPRLLAKRLSMISEENAIEYIYFASPRNDWPFIKKITAGLRGVEFVKASSLETFVKKTVFSCPDFCGNFDDYFSQIEQELARLSDIFIYSCFSSWSSNVLIDRLIDGKNENYNNIQIIAEINEENYSSSCLPFFHSSKKKLQN</sequence>
<gene>
    <name evidence="1" type="ORF">OKIOD_LOCUS12939</name>
</gene>
<dbReference type="EMBL" id="OU015567">
    <property type="protein sequence ID" value="CAG5109659.1"/>
    <property type="molecule type" value="Genomic_DNA"/>
</dbReference>
<accession>A0ABN7SWG4</accession>
<proteinExistence type="predicted"/>
<name>A0ABN7SWG4_OIKDI</name>